<protein>
    <submittedName>
        <fullName evidence="4">Inositol 2-dehydrogenase</fullName>
        <ecNumber evidence="4">1.1.1.18</ecNumber>
    </submittedName>
</protein>
<dbReference type="PATRIC" id="fig|1813736.3.peg.4572"/>
<evidence type="ECO:0000313" key="4">
    <source>
        <dbReference type="EMBL" id="AMY11089.1"/>
    </source>
</evidence>
<dbReference type="GO" id="GO:0000166">
    <property type="term" value="F:nucleotide binding"/>
    <property type="evidence" value="ECO:0007669"/>
    <property type="project" value="InterPro"/>
</dbReference>
<reference evidence="5" key="2">
    <citation type="submission" date="2016-04" db="EMBL/GenBank/DDBJ databases">
        <title>First Complete Genome Sequence of a Subdivision 6 Acidobacterium.</title>
        <authorList>
            <person name="Huang S."/>
            <person name="Vieira S."/>
            <person name="Bunk B."/>
            <person name="Riedel T."/>
            <person name="Sproeer C."/>
            <person name="Overmann J."/>
        </authorList>
    </citation>
    <scope>NUCLEOTIDE SEQUENCE [LARGE SCALE GENOMIC DNA]</scope>
    <source>
        <strain evidence="5">DSM 100886 HEG_-6_39</strain>
    </source>
</reference>
<evidence type="ECO:0000259" key="3">
    <source>
        <dbReference type="Pfam" id="PF19051"/>
    </source>
</evidence>
<dbReference type="SUPFAM" id="SSF55347">
    <property type="entry name" value="Glyceraldehyde-3-phosphate dehydrogenase-like, C-terminal domain"/>
    <property type="match status" value="1"/>
</dbReference>
<keyword evidence="5" id="KW-1185">Reference proteome</keyword>
<proteinExistence type="predicted"/>
<keyword evidence="4" id="KW-0560">Oxidoreductase</keyword>
<dbReference type="InterPro" id="IPR036291">
    <property type="entry name" value="NAD(P)-bd_dom_sf"/>
</dbReference>
<evidence type="ECO:0000256" key="1">
    <source>
        <dbReference type="SAM" id="SignalP"/>
    </source>
</evidence>
<feature type="domain" description="Gfo/Idh/MocA-like oxidoreductase bacterial type C-terminal" evidence="3">
    <location>
        <begin position="199"/>
        <end position="269"/>
    </location>
</feature>
<dbReference type="Gene3D" id="3.30.360.10">
    <property type="entry name" value="Dihydrodipicolinate Reductase, domain 2"/>
    <property type="match status" value="1"/>
</dbReference>
<reference evidence="4 5" key="1">
    <citation type="journal article" date="2016" name="Genome Announc.">
        <title>First Complete Genome Sequence of a Subdivision 6 Acidobacterium Strain.</title>
        <authorList>
            <person name="Huang S."/>
            <person name="Vieira S."/>
            <person name="Bunk B."/>
            <person name="Riedel T."/>
            <person name="Sproer C."/>
            <person name="Overmann J."/>
        </authorList>
    </citation>
    <scope>NUCLEOTIDE SEQUENCE [LARGE SCALE GENOMIC DNA]</scope>
    <source>
        <strain evidence="5">DSM 100886 HEG_-6_39</strain>
    </source>
</reference>
<dbReference type="PANTHER" id="PTHR43818">
    <property type="entry name" value="BCDNA.GH03377"/>
    <property type="match status" value="1"/>
</dbReference>
<dbReference type="InterPro" id="IPR050463">
    <property type="entry name" value="Gfo/Idh/MocA_oxidrdct_glycsds"/>
</dbReference>
<name>A0A143PTC4_LUTPR</name>
<dbReference type="PANTHER" id="PTHR43818:SF5">
    <property type="entry name" value="OXIDOREDUCTASE FAMILY PROTEIN"/>
    <property type="match status" value="1"/>
</dbReference>
<dbReference type="PROSITE" id="PS51318">
    <property type="entry name" value="TAT"/>
    <property type="match status" value="1"/>
</dbReference>
<feature type="signal peptide" evidence="1">
    <location>
        <begin position="1"/>
        <end position="29"/>
    </location>
</feature>
<organism evidence="4 5">
    <name type="scientific">Luteitalea pratensis</name>
    <dbReference type="NCBI Taxonomy" id="1855912"/>
    <lineage>
        <taxon>Bacteria</taxon>
        <taxon>Pseudomonadati</taxon>
        <taxon>Acidobacteriota</taxon>
        <taxon>Vicinamibacteria</taxon>
        <taxon>Vicinamibacterales</taxon>
        <taxon>Vicinamibacteraceae</taxon>
        <taxon>Luteitalea</taxon>
    </lineage>
</organism>
<dbReference type="Gene3D" id="3.40.50.720">
    <property type="entry name" value="NAD(P)-binding Rossmann-like Domain"/>
    <property type="match status" value="1"/>
</dbReference>
<gene>
    <name evidence="4" type="primary">iolG_11</name>
    <name evidence="4" type="ORF">LuPra_04334</name>
</gene>
<dbReference type="AlphaFoldDB" id="A0A143PTC4"/>
<dbReference type="STRING" id="1855912.LuPra_04334"/>
<dbReference type="Proteomes" id="UP000076079">
    <property type="component" value="Chromosome"/>
</dbReference>
<dbReference type="GO" id="GO:0050112">
    <property type="term" value="F:inositol 2-dehydrogenase (NAD+) activity"/>
    <property type="evidence" value="ECO:0007669"/>
    <property type="project" value="UniProtKB-EC"/>
</dbReference>
<feature type="domain" description="Gfo/Idh/MocA-like oxidoreductase bacterial type C-terminal" evidence="3">
    <location>
        <begin position="376"/>
        <end position="446"/>
    </location>
</feature>
<dbReference type="InterPro" id="IPR006311">
    <property type="entry name" value="TAT_signal"/>
</dbReference>
<dbReference type="SUPFAM" id="SSF51735">
    <property type="entry name" value="NAD(P)-binding Rossmann-fold domains"/>
    <property type="match status" value="1"/>
</dbReference>
<keyword evidence="1" id="KW-0732">Signal</keyword>
<dbReference type="Pfam" id="PF19051">
    <property type="entry name" value="GFO_IDH_MocA_C2"/>
    <property type="match status" value="2"/>
</dbReference>
<evidence type="ECO:0000259" key="2">
    <source>
        <dbReference type="Pfam" id="PF01408"/>
    </source>
</evidence>
<evidence type="ECO:0000313" key="5">
    <source>
        <dbReference type="Proteomes" id="UP000076079"/>
    </source>
</evidence>
<dbReference type="EMBL" id="CP015136">
    <property type="protein sequence ID" value="AMY11089.1"/>
    <property type="molecule type" value="Genomic_DNA"/>
</dbReference>
<dbReference type="InterPro" id="IPR000683">
    <property type="entry name" value="Gfo/Idh/MocA-like_OxRdtase_N"/>
</dbReference>
<dbReference type="Pfam" id="PF01408">
    <property type="entry name" value="GFO_IDH_MocA"/>
    <property type="match status" value="1"/>
</dbReference>
<dbReference type="InterPro" id="IPR043906">
    <property type="entry name" value="Gfo/Idh/MocA_OxRdtase_bact_C"/>
</dbReference>
<dbReference type="RefSeq" id="WP_110172672.1">
    <property type="nucleotide sequence ID" value="NZ_CP015136.1"/>
</dbReference>
<sequence length="459" mass="50717" precursor="true">MTRQPSRRRFLVHSAAGAAATFGAVSAPAVISAQSQARVAGANRRVRVGLIGCGGMGNGDLRDMLKAGAQLVALCDVDDRQVSKTAASMSKQFNQTAELTTRDFRKVLDRKDIDAVIVGTPDHWHALPTVMACQAGKDVYVEKPLALTIGEGRVMVDAARTHGRVVQMGTQQRSAKHFTDAVDYVKGGALGKIRLVKTWAYQDWMGNIPVKPDGPAPAEVDYDMWLGPAKLRPYNENRFHFNFRWYYDYSGGLMTDWGAHMIDIANWGMGVKAPKAAVSVGGKFGFPDDAEETPDTQQALWECDGFSMVWEHATSIGQGPYMRDHGVAFHGNNGVLVVDRGGWEVLPETETKSGKKTYRMMGEPRRGAGNEDSHLKHVQDFLDCMDTRKAPRSDVEVGHNSMIACHLANIAFRLKRRVQWDADKEQFVGDEEAQRLLMPQYRAPWVLPKVTKPTSSAAR</sequence>
<dbReference type="EC" id="1.1.1.18" evidence="4"/>
<feature type="domain" description="Gfo/Idh/MocA-like oxidoreductase N-terminal" evidence="2">
    <location>
        <begin position="46"/>
        <end position="169"/>
    </location>
</feature>
<accession>A0A143PTC4</accession>
<dbReference type="KEGG" id="abac:LuPra_04334"/>
<feature type="chain" id="PRO_5007511975" evidence="1">
    <location>
        <begin position="30"/>
        <end position="459"/>
    </location>
</feature>
<dbReference type="OrthoDB" id="101756at2"/>